<keyword evidence="3" id="KW-1185">Reference proteome</keyword>
<dbReference type="PANTHER" id="PTHR43698">
    <property type="entry name" value="RIBD C-TERMINAL DOMAIN CONTAINING PROTEIN"/>
    <property type="match status" value="1"/>
</dbReference>
<reference evidence="3" key="1">
    <citation type="submission" date="2016-10" db="EMBL/GenBank/DDBJ databases">
        <authorList>
            <person name="Varghese N."/>
            <person name="Submissions S."/>
        </authorList>
    </citation>
    <scope>NUCLEOTIDE SEQUENCE [LARGE SCALE GENOMIC DNA]</scope>
    <source>
        <strain evidence="3">LMG 26383,CCUG 61248,R- 45681</strain>
    </source>
</reference>
<evidence type="ECO:0000313" key="2">
    <source>
        <dbReference type="EMBL" id="SEK33657.1"/>
    </source>
</evidence>
<accession>A0A1H7G865</accession>
<dbReference type="RefSeq" id="WP_342029014.1">
    <property type="nucleotide sequence ID" value="NZ_FOAN01000001.1"/>
</dbReference>
<dbReference type="Proteomes" id="UP000199664">
    <property type="component" value="Unassembled WGS sequence"/>
</dbReference>
<evidence type="ECO:0000313" key="3">
    <source>
        <dbReference type="Proteomes" id="UP000199664"/>
    </source>
</evidence>
<dbReference type="AlphaFoldDB" id="A0A1H7G865"/>
<dbReference type="Pfam" id="PF07883">
    <property type="entry name" value="Cupin_2"/>
    <property type="match status" value="1"/>
</dbReference>
<dbReference type="SUPFAM" id="SSF51182">
    <property type="entry name" value="RmlC-like cupins"/>
    <property type="match status" value="1"/>
</dbReference>
<feature type="domain" description="Cupin type-2" evidence="1">
    <location>
        <begin position="5"/>
        <end position="73"/>
    </location>
</feature>
<organism evidence="2 3">
    <name type="scientific">Bosea lupini</name>
    <dbReference type="NCBI Taxonomy" id="1036779"/>
    <lineage>
        <taxon>Bacteria</taxon>
        <taxon>Pseudomonadati</taxon>
        <taxon>Pseudomonadota</taxon>
        <taxon>Alphaproteobacteria</taxon>
        <taxon>Hyphomicrobiales</taxon>
        <taxon>Boseaceae</taxon>
        <taxon>Bosea</taxon>
    </lineage>
</organism>
<dbReference type="InterPro" id="IPR047263">
    <property type="entry name" value="HNL-like_cupin"/>
</dbReference>
<dbReference type="PANTHER" id="PTHR43698:SF1">
    <property type="entry name" value="BLL4564 PROTEIN"/>
    <property type="match status" value="1"/>
</dbReference>
<dbReference type="CDD" id="cd02233">
    <property type="entry name" value="cupin_HNL-like"/>
    <property type="match status" value="1"/>
</dbReference>
<proteinExistence type="predicted"/>
<dbReference type="InterPro" id="IPR014710">
    <property type="entry name" value="RmlC-like_jellyroll"/>
</dbReference>
<gene>
    <name evidence="2" type="ORF">SAMN04515666_101264</name>
</gene>
<evidence type="ECO:0000259" key="1">
    <source>
        <dbReference type="Pfam" id="PF07883"/>
    </source>
</evidence>
<protein>
    <submittedName>
        <fullName evidence="2">Cupin domain-containing protein</fullName>
    </submittedName>
</protein>
<dbReference type="InterPro" id="IPR011051">
    <property type="entry name" value="RmlC_Cupin_sf"/>
</dbReference>
<dbReference type="InterPro" id="IPR013096">
    <property type="entry name" value="Cupin_2"/>
</dbReference>
<dbReference type="Gene3D" id="2.60.120.10">
    <property type="entry name" value="Jelly Rolls"/>
    <property type="match status" value="1"/>
</dbReference>
<sequence length="95" mass="10489">MTAMRVFMEPGTMTNWHSHPRGQLLFVVSGVGHVQRHGEAAECVRAGDTVWFAAGERHRHGAASDSSFSYLSVQCVRDGTAVRWLDTAESEEAEQ</sequence>
<name>A0A1H7G865_9HYPH</name>
<dbReference type="EMBL" id="FOAN01000001">
    <property type="protein sequence ID" value="SEK33657.1"/>
    <property type="molecule type" value="Genomic_DNA"/>
</dbReference>
<dbReference type="STRING" id="1036779.SAMN04515666_101264"/>